<keyword evidence="3" id="KW-1185">Reference proteome</keyword>
<dbReference type="Proteomes" id="UP001066276">
    <property type="component" value="Chromosome 6"/>
</dbReference>
<protein>
    <submittedName>
        <fullName evidence="2">Uncharacterized protein</fullName>
    </submittedName>
</protein>
<evidence type="ECO:0000313" key="3">
    <source>
        <dbReference type="Proteomes" id="UP001066276"/>
    </source>
</evidence>
<accession>A0AAV7QJW0</accession>
<sequence>MELRVRTRRQVQRPRGRVVRPGGPPFSGVSSPVRTVPRSSEYLVLNPQAALEDGRLVASCVCAGPHSWLHGVRMCPFYFRSGGEKWSSGFAAGKRQVRHPRGRITGVLLHLPEYRQGGPPLRRRSGAGRSVDWSDAVVSVAPKVESRCSVAEKWQNGQKRLLRQQQGHVGRSLT</sequence>
<feature type="region of interest" description="Disordered" evidence="1">
    <location>
        <begin position="1"/>
        <end position="32"/>
    </location>
</feature>
<reference evidence="2" key="1">
    <citation type="journal article" date="2022" name="bioRxiv">
        <title>Sequencing and chromosome-scale assembly of the giantPleurodeles waltlgenome.</title>
        <authorList>
            <person name="Brown T."/>
            <person name="Elewa A."/>
            <person name="Iarovenko S."/>
            <person name="Subramanian E."/>
            <person name="Araus A.J."/>
            <person name="Petzold A."/>
            <person name="Susuki M."/>
            <person name="Suzuki K.-i.T."/>
            <person name="Hayashi T."/>
            <person name="Toyoda A."/>
            <person name="Oliveira C."/>
            <person name="Osipova E."/>
            <person name="Leigh N.D."/>
            <person name="Simon A."/>
            <person name="Yun M.H."/>
        </authorList>
    </citation>
    <scope>NUCLEOTIDE SEQUENCE</scope>
    <source>
        <strain evidence="2">20211129_DDA</strain>
        <tissue evidence="2">Liver</tissue>
    </source>
</reference>
<comment type="caution">
    <text evidence="2">The sequence shown here is derived from an EMBL/GenBank/DDBJ whole genome shotgun (WGS) entry which is preliminary data.</text>
</comment>
<dbReference type="AlphaFoldDB" id="A0AAV7QJW0"/>
<dbReference type="EMBL" id="JANPWB010000010">
    <property type="protein sequence ID" value="KAJ1139354.1"/>
    <property type="molecule type" value="Genomic_DNA"/>
</dbReference>
<name>A0AAV7QJW0_PLEWA</name>
<evidence type="ECO:0000313" key="2">
    <source>
        <dbReference type="EMBL" id="KAJ1139354.1"/>
    </source>
</evidence>
<gene>
    <name evidence="2" type="ORF">NDU88_005729</name>
</gene>
<proteinExistence type="predicted"/>
<feature type="compositionally biased region" description="Basic residues" evidence="1">
    <location>
        <begin position="1"/>
        <end position="18"/>
    </location>
</feature>
<organism evidence="2 3">
    <name type="scientific">Pleurodeles waltl</name>
    <name type="common">Iberian ribbed newt</name>
    <dbReference type="NCBI Taxonomy" id="8319"/>
    <lineage>
        <taxon>Eukaryota</taxon>
        <taxon>Metazoa</taxon>
        <taxon>Chordata</taxon>
        <taxon>Craniata</taxon>
        <taxon>Vertebrata</taxon>
        <taxon>Euteleostomi</taxon>
        <taxon>Amphibia</taxon>
        <taxon>Batrachia</taxon>
        <taxon>Caudata</taxon>
        <taxon>Salamandroidea</taxon>
        <taxon>Salamandridae</taxon>
        <taxon>Pleurodelinae</taxon>
        <taxon>Pleurodeles</taxon>
    </lineage>
</organism>
<evidence type="ECO:0000256" key="1">
    <source>
        <dbReference type="SAM" id="MobiDB-lite"/>
    </source>
</evidence>